<proteinExistence type="predicted"/>
<dbReference type="InterPro" id="IPR007527">
    <property type="entry name" value="Znf_SWIM"/>
</dbReference>
<dbReference type="GO" id="GO:0008270">
    <property type="term" value="F:zinc ion binding"/>
    <property type="evidence" value="ECO:0007669"/>
    <property type="project" value="UniProtKB-KW"/>
</dbReference>
<feature type="compositionally biased region" description="Polar residues" evidence="2">
    <location>
        <begin position="1"/>
        <end position="13"/>
    </location>
</feature>
<dbReference type="Proteomes" id="UP000824998">
    <property type="component" value="Unassembled WGS sequence"/>
</dbReference>
<feature type="region of interest" description="Disordered" evidence="2">
    <location>
        <begin position="460"/>
        <end position="489"/>
    </location>
</feature>
<feature type="region of interest" description="Disordered" evidence="2">
    <location>
        <begin position="1"/>
        <end position="78"/>
    </location>
</feature>
<organism evidence="4 5">
    <name type="scientific">Amylocarpus encephaloides</name>
    <dbReference type="NCBI Taxonomy" id="45428"/>
    <lineage>
        <taxon>Eukaryota</taxon>
        <taxon>Fungi</taxon>
        <taxon>Dikarya</taxon>
        <taxon>Ascomycota</taxon>
        <taxon>Pezizomycotina</taxon>
        <taxon>Leotiomycetes</taxon>
        <taxon>Helotiales</taxon>
        <taxon>Helotiales incertae sedis</taxon>
        <taxon>Amylocarpus</taxon>
    </lineage>
</organism>
<protein>
    <recommendedName>
        <fullName evidence="3">SWIM-type domain-containing protein</fullName>
    </recommendedName>
</protein>
<dbReference type="OrthoDB" id="5387895at2759"/>
<feature type="domain" description="SWIM-type" evidence="3">
    <location>
        <begin position="111"/>
        <end position="144"/>
    </location>
</feature>
<keyword evidence="1" id="KW-0863">Zinc-finger</keyword>
<dbReference type="AlphaFoldDB" id="A0A9P7YM05"/>
<keyword evidence="1" id="KW-0479">Metal-binding</keyword>
<reference evidence="4" key="1">
    <citation type="journal article" date="2021" name="IMA Fungus">
        <title>Genomic characterization of three marine fungi, including Emericellopsis atlantica sp. nov. with signatures of a generalist lifestyle and marine biomass degradation.</title>
        <authorList>
            <person name="Hagestad O.C."/>
            <person name="Hou L."/>
            <person name="Andersen J.H."/>
            <person name="Hansen E.H."/>
            <person name="Altermark B."/>
            <person name="Li C."/>
            <person name="Kuhnert E."/>
            <person name="Cox R.J."/>
            <person name="Crous P.W."/>
            <person name="Spatafora J.W."/>
            <person name="Lail K."/>
            <person name="Amirebrahimi M."/>
            <person name="Lipzen A."/>
            <person name="Pangilinan J."/>
            <person name="Andreopoulos W."/>
            <person name="Hayes R.D."/>
            <person name="Ng V."/>
            <person name="Grigoriev I.V."/>
            <person name="Jackson S.A."/>
            <person name="Sutton T.D.S."/>
            <person name="Dobson A.D.W."/>
            <person name="Rama T."/>
        </authorList>
    </citation>
    <scope>NUCLEOTIDE SEQUENCE</scope>
    <source>
        <strain evidence="4">TRa018bII</strain>
    </source>
</reference>
<feature type="compositionally biased region" description="Acidic residues" evidence="2">
    <location>
        <begin position="47"/>
        <end position="76"/>
    </location>
</feature>
<evidence type="ECO:0000259" key="3">
    <source>
        <dbReference type="PROSITE" id="PS50966"/>
    </source>
</evidence>
<keyword evidence="1" id="KW-0862">Zinc</keyword>
<evidence type="ECO:0000313" key="5">
    <source>
        <dbReference type="Proteomes" id="UP000824998"/>
    </source>
</evidence>
<sequence length="489" mass="55263">MSPPSLQFSQLSIASKAKMQKSGPSQQSPSKGKGKARALPEETPTSSDEDSEEDESSDEDRGDSEDGSEDEDDMEGNVDLSWNGRMFALDHCRQHGPVYAFQIAYAKVQRYGVRISTNESGRPVCTCSEQGMCRHVRWLLDQLSRADGRGVQPSGVSPYEHITTLGLGNVCHRLHWELRESPDSEETEYHLSRKGASAGSHRLRQDPSRQTRAMIRDRVDAVCDMLATLSPDKFAHEFRRRIFGVSDNITINNVLAPRDLETTLARILVLNDNMFQQFQTFVPDDARASEYFRKMAEKAQYTCLLLDKYCEFGPDPSGTHHDLIWCAQTLVDIVGEIHQNITERQPLSSASREEAARALIDILRTVVKRNREVYLNLTWPRRRKHGEPQVDRNLYMRLIGVDNKDNPARGTFVVNALQDLPEAQRYVEDLEEISARLDEIAWKAPQPYKIKLHAVISQLKKDRPPTAATSSGKRAASSLEPPGSKRMMK</sequence>
<evidence type="ECO:0000256" key="2">
    <source>
        <dbReference type="SAM" id="MobiDB-lite"/>
    </source>
</evidence>
<feature type="compositionally biased region" description="Low complexity" evidence="2">
    <location>
        <begin position="20"/>
        <end position="31"/>
    </location>
</feature>
<evidence type="ECO:0000313" key="4">
    <source>
        <dbReference type="EMBL" id="KAG9236002.1"/>
    </source>
</evidence>
<keyword evidence="5" id="KW-1185">Reference proteome</keyword>
<comment type="caution">
    <text evidence="4">The sequence shown here is derived from an EMBL/GenBank/DDBJ whole genome shotgun (WGS) entry which is preliminary data.</text>
</comment>
<dbReference type="EMBL" id="MU251417">
    <property type="protein sequence ID" value="KAG9236002.1"/>
    <property type="molecule type" value="Genomic_DNA"/>
</dbReference>
<evidence type="ECO:0000256" key="1">
    <source>
        <dbReference type="PROSITE-ProRule" id="PRU00325"/>
    </source>
</evidence>
<gene>
    <name evidence="4" type="ORF">BJ875DRAFT_249652</name>
</gene>
<dbReference type="PROSITE" id="PS50966">
    <property type="entry name" value="ZF_SWIM"/>
    <property type="match status" value="1"/>
</dbReference>
<feature type="region of interest" description="Disordered" evidence="2">
    <location>
        <begin position="185"/>
        <end position="211"/>
    </location>
</feature>
<accession>A0A9P7YM05</accession>
<name>A0A9P7YM05_9HELO</name>